<evidence type="ECO:0000256" key="5">
    <source>
        <dbReference type="ARBA" id="ARBA00022683"/>
    </source>
</evidence>
<evidence type="ECO:0000256" key="3">
    <source>
        <dbReference type="ARBA" id="ARBA00022597"/>
    </source>
</evidence>
<evidence type="ECO:0000256" key="7">
    <source>
        <dbReference type="PROSITE-ProRule" id="PRU00423"/>
    </source>
</evidence>
<dbReference type="InterPro" id="IPR013012">
    <property type="entry name" value="PTS_EIIB_3"/>
</dbReference>
<dbReference type="OrthoDB" id="9808134at2"/>
<dbReference type="Pfam" id="PF02302">
    <property type="entry name" value="PTS_IIB"/>
    <property type="match status" value="1"/>
</dbReference>
<keyword evidence="4" id="KW-0808">Transferase</keyword>
<gene>
    <name evidence="9" type="ORF">C7459_102282</name>
</gene>
<dbReference type="PROSITE" id="PS51100">
    <property type="entry name" value="PTS_EIIB_TYPE_3"/>
    <property type="match status" value="1"/>
</dbReference>
<organism evidence="9 10">
    <name type="scientific">Tumebacillus permanentifrigoris</name>
    <dbReference type="NCBI Taxonomy" id="378543"/>
    <lineage>
        <taxon>Bacteria</taxon>
        <taxon>Bacillati</taxon>
        <taxon>Bacillota</taxon>
        <taxon>Bacilli</taxon>
        <taxon>Bacillales</taxon>
        <taxon>Alicyclobacillaceae</taxon>
        <taxon>Tumebacillus</taxon>
    </lineage>
</organism>
<keyword evidence="2" id="KW-0597">Phosphoprotein</keyword>
<keyword evidence="1" id="KW-0813">Transport</keyword>
<dbReference type="GO" id="GO:0009401">
    <property type="term" value="P:phosphoenolpyruvate-dependent sugar phosphotransferase system"/>
    <property type="evidence" value="ECO:0007669"/>
    <property type="project" value="UniProtKB-KW"/>
</dbReference>
<evidence type="ECO:0000256" key="4">
    <source>
        <dbReference type="ARBA" id="ARBA00022679"/>
    </source>
</evidence>
<protein>
    <submittedName>
        <fullName evidence="9">PTS system cellobiose-specific IIB component</fullName>
    </submittedName>
</protein>
<keyword evidence="6" id="KW-0418">Kinase</keyword>
<dbReference type="GO" id="GO:0008982">
    <property type="term" value="F:protein-N(PI)-phosphohistidine-sugar phosphotransferase activity"/>
    <property type="evidence" value="ECO:0007669"/>
    <property type="project" value="InterPro"/>
</dbReference>
<sequence length="100" mass="10468">MNKIVLVCSYGLSTSLLVHSMESAAKEIGAPVQVRAVGSSEVPDIAEETDVFLVAPQVRYLLPTIHSHGRPAGVIEGRTYALADGAAALRQALALLEQGA</sequence>
<dbReference type="AlphaFoldDB" id="A0A316DDH8"/>
<comment type="caution">
    <text evidence="9">The sequence shown here is derived from an EMBL/GenBank/DDBJ whole genome shotgun (WGS) entry which is preliminary data.</text>
</comment>
<dbReference type="RefSeq" id="WP_109686437.1">
    <property type="nucleotide sequence ID" value="NZ_QGGL01000002.1"/>
</dbReference>
<dbReference type="Gene3D" id="3.40.50.2300">
    <property type="match status" value="1"/>
</dbReference>
<evidence type="ECO:0000256" key="6">
    <source>
        <dbReference type="ARBA" id="ARBA00022777"/>
    </source>
</evidence>
<dbReference type="EMBL" id="QGGL01000002">
    <property type="protein sequence ID" value="PWK16035.1"/>
    <property type="molecule type" value="Genomic_DNA"/>
</dbReference>
<proteinExistence type="predicted"/>
<feature type="modified residue" description="Phosphocysteine; by EIIA" evidence="7">
    <location>
        <position position="8"/>
    </location>
</feature>
<reference evidence="9 10" key="1">
    <citation type="submission" date="2018-05" db="EMBL/GenBank/DDBJ databases">
        <title>Genomic Encyclopedia of Type Strains, Phase IV (KMG-IV): sequencing the most valuable type-strain genomes for metagenomic binning, comparative biology and taxonomic classification.</title>
        <authorList>
            <person name="Goeker M."/>
        </authorList>
    </citation>
    <scope>NUCLEOTIDE SEQUENCE [LARGE SCALE GENOMIC DNA]</scope>
    <source>
        <strain evidence="9 10">DSM 18773</strain>
    </source>
</reference>
<accession>A0A316DDH8</accession>
<evidence type="ECO:0000256" key="1">
    <source>
        <dbReference type="ARBA" id="ARBA00022448"/>
    </source>
</evidence>
<dbReference type="InterPro" id="IPR051819">
    <property type="entry name" value="PTS_sugar-specific_EIIB"/>
</dbReference>
<dbReference type="PANTHER" id="PTHR34581">
    <property type="entry name" value="PTS SYSTEM N,N'-DIACETYLCHITOBIOSE-SPECIFIC EIIB COMPONENT"/>
    <property type="match status" value="1"/>
</dbReference>
<feature type="domain" description="PTS EIIB type-3" evidence="8">
    <location>
        <begin position="1"/>
        <end position="100"/>
    </location>
</feature>
<dbReference type="Proteomes" id="UP000245634">
    <property type="component" value="Unassembled WGS sequence"/>
</dbReference>
<evidence type="ECO:0000313" key="9">
    <source>
        <dbReference type="EMBL" id="PWK16035.1"/>
    </source>
</evidence>
<dbReference type="PANTHER" id="PTHR34581:SF2">
    <property type="entry name" value="PTS SYSTEM N,N'-DIACETYLCHITOBIOSE-SPECIFIC EIIB COMPONENT"/>
    <property type="match status" value="1"/>
</dbReference>
<dbReference type="InterPro" id="IPR003501">
    <property type="entry name" value="PTS_EIIB_2/3"/>
</dbReference>
<dbReference type="GO" id="GO:0016301">
    <property type="term" value="F:kinase activity"/>
    <property type="evidence" value="ECO:0007669"/>
    <property type="project" value="UniProtKB-KW"/>
</dbReference>
<dbReference type="SUPFAM" id="SSF52794">
    <property type="entry name" value="PTS system IIB component-like"/>
    <property type="match status" value="1"/>
</dbReference>
<name>A0A316DDH8_9BACL</name>
<dbReference type="InterPro" id="IPR036095">
    <property type="entry name" value="PTS_EIIB-like_sf"/>
</dbReference>
<keyword evidence="5" id="KW-0598">Phosphotransferase system</keyword>
<evidence type="ECO:0000259" key="8">
    <source>
        <dbReference type="PROSITE" id="PS51100"/>
    </source>
</evidence>
<keyword evidence="10" id="KW-1185">Reference proteome</keyword>
<evidence type="ECO:0000256" key="2">
    <source>
        <dbReference type="ARBA" id="ARBA00022553"/>
    </source>
</evidence>
<keyword evidence="3" id="KW-0762">Sugar transport</keyword>
<evidence type="ECO:0000313" key="10">
    <source>
        <dbReference type="Proteomes" id="UP000245634"/>
    </source>
</evidence>